<proteinExistence type="predicted"/>
<protein>
    <submittedName>
        <fullName evidence="1">Uncharacterized protein</fullName>
    </submittedName>
</protein>
<organism evidence="1">
    <name type="scientific">Opuntia streptacantha</name>
    <name type="common">Prickly pear cactus</name>
    <name type="synonym">Opuntia cardona</name>
    <dbReference type="NCBI Taxonomy" id="393608"/>
    <lineage>
        <taxon>Eukaryota</taxon>
        <taxon>Viridiplantae</taxon>
        <taxon>Streptophyta</taxon>
        <taxon>Embryophyta</taxon>
        <taxon>Tracheophyta</taxon>
        <taxon>Spermatophyta</taxon>
        <taxon>Magnoliopsida</taxon>
        <taxon>eudicotyledons</taxon>
        <taxon>Gunneridae</taxon>
        <taxon>Pentapetalae</taxon>
        <taxon>Caryophyllales</taxon>
        <taxon>Cactineae</taxon>
        <taxon>Cactaceae</taxon>
        <taxon>Opuntioideae</taxon>
        <taxon>Opuntia</taxon>
    </lineage>
</organism>
<reference evidence="1" key="1">
    <citation type="journal article" date="2013" name="J. Plant Res.">
        <title>Effect of fungi and light on seed germination of three Opuntia species from semiarid lands of central Mexico.</title>
        <authorList>
            <person name="Delgado-Sanchez P."/>
            <person name="Jimenez-Bremont J.F."/>
            <person name="Guerrero-Gonzalez Mde L."/>
            <person name="Flores J."/>
        </authorList>
    </citation>
    <scope>NUCLEOTIDE SEQUENCE</scope>
    <source>
        <tissue evidence="1">Cladode</tissue>
    </source>
</reference>
<dbReference type="EMBL" id="GISG01087349">
    <property type="protein sequence ID" value="MBA4633528.1"/>
    <property type="molecule type" value="Transcribed_RNA"/>
</dbReference>
<sequence>MKDYRSTLEASIGKLRLLLRHWEQLHVALLARSPQEWLSGMYVGGLWVRARGVGASGGTSGGTSECLAMELSTSHSPIEDLCRISTCTTTGTSLSTDTDPFPAVARFHQTLPHLGGSPPSLALSTTTHDPNVV</sequence>
<dbReference type="AlphaFoldDB" id="A0A7C9D5F1"/>
<dbReference type="EMBL" id="GISG01087351">
    <property type="protein sequence ID" value="MBA4633530.1"/>
    <property type="molecule type" value="Transcribed_RNA"/>
</dbReference>
<evidence type="ECO:0000313" key="1">
    <source>
        <dbReference type="EMBL" id="MBA4633527.1"/>
    </source>
</evidence>
<name>A0A7C9D5F1_OPUST</name>
<reference evidence="1" key="2">
    <citation type="submission" date="2020-07" db="EMBL/GenBank/DDBJ databases">
        <authorList>
            <person name="Vera ALvarez R."/>
            <person name="Arias-Moreno D.M."/>
            <person name="Jimenez-Jacinto V."/>
            <person name="Jimenez-Bremont J.F."/>
            <person name="Swaminathan K."/>
            <person name="Moose S.P."/>
            <person name="Guerrero-Gonzalez M.L."/>
            <person name="Marino-Ramirez L."/>
            <person name="Landsman D."/>
            <person name="Rodriguez-Kessler M."/>
            <person name="Delgado-Sanchez P."/>
        </authorList>
    </citation>
    <scope>NUCLEOTIDE SEQUENCE</scope>
    <source>
        <tissue evidence="1">Cladode</tissue>
    </source>
</reference>
<dbReference type="EMBL" id="GISG01087348">
    <property type="protein sequence ID" value="MBA4633527.1"/>
    <property type="molecule type" value="Transcribed_RNA"/>
</dbReference>
<dbReference type="EMBL" id="GISG01087347">
    <property type="protein sequence ID" value="MBA4633526.1"/>
    <property type="molecule type" value="Transcribed_RNA"/>
</dbReference>
<dbReference type="EMBL" id="GISG01087350">
    <property type="protein sequence ID" value="MBA4633529.1"/>
    <property type="molecule type" value="Transcribed_RNA"/>
</dbReference>
<accession>A0A7C9D5F1</accession>